<dbReference type="Pfam" id="PF02789">
    <property type="entry name" value="Peptidase_M17_N"/>
    <property type="match status" value="1"/>
</dbReference>
<dbReference type="Pfam" id="PF12770">
    <property type="entry name" value="CHAT"/>
    <property type="match status" value="1"/>
</dbReference>
<protein>
    <recommendedName>
        <fullName evidence="5">CHAT domain-containing protein</fullName>
    </recommendedName>
</protein>
<evidence type="ECO:0000259" key="2">
    <source>
        <dbReference type="Pfam" id="PF12770"/>
    </source>
</evidence>
<dbReference type="InterPro" id="IPR003386">
    <property type="entry name" value="LACT/PDAT_acylTrfase"/>
</dbReference>
<dbReference type="GO" id="GO:0006508">
    <property type="term" value="P:proteolysis"/>
    <property type="evidence" value="ECO:0007669"/>
    <property type="project" value="InterPro"/>
</dbReference>
<dbReference type="GO" id="GO:0008374">
    <property type="term" value="F:O-acyltransferase activity"/>
    <property type="evidence" value="ECO:0007669"/>
    <property type="project" value="InterPro"/>
</dbReference>
<dbReference type="InterPro" id="IPR008283">
    <property type="entry name" value="Peptidase_M17_N"/>
</dbReference>
<dbReference type="GO" id="GO:0006629">
    <property type="term" value="P:lipid metabolic process"/>
    <property type="evidence" value="ECO:0007669"/>
    <property type="project" value="InterPro"/>
</dbReference>
<keyword evidence="4" id="KW-1185">Reference proteome</keyword>
<sequence>MIREQSNSNVSGFRLSDDKFEEVLLSGDHAGMLERYFGEQQYEELRELARQANTRSVRGGPRVLILPGIMGSKLGQRGLIFDDVLWIDPVEIVLGRLESLALDHTPTTFEAVGVILLAYLKLKLRLKSAGYDADFHPFDWRQDIAFLGRQLADRINRESASRVYLVAHSMGGLVARAAMAQNVSKIKRLIMLGTPNHGSFVPVQALRGVYPVVRKVAAVDLRHTPEELASEVFNTFPGLYQMLPWKTVFDDIDLYDSGSWPETGPRPRADLLASAPVTQQMLASADDRFVLIAGVNQETITGLKQGNSDFKYEMTPNGDGTVPLAFAQLPGAKTYYIEESHGNLPNNALVAQAVKDILSTGSTAMLSDEWTPVRRAVPRWVDSRELQVPVFEGRRGAAVRESELRHLIEEFAAPGVAGPEALPPSAAKPYGQPRSYAHEFNRLVVGRRRQQRLDIRLALGSITEVDSDAYVLGLFKDVEPAGASKALDRRLDGVISEFTARRMLSGNIGEVFLLPTGRHPVRADMILFAGLGAFDLFTDEVLQLTAENIIRTFIRTRIDDFATLILAGASGMGTTRSLENLLIGFFRGLRDADSNHRFRGITFCEMDPKRYDEMKQEIYRLSSTPLFEDIEVTLDEVTLPPAVEPEEGRGLPPGGRDPAYLVVRQEGESDSSLHFRAAVLTAGAKATVITGVKEIKKSDLDVHLRLIETDRFTFPKLSGYGERLAELILTPEVDAVLSTMKDHHLVLVHDAPSSRIPWETLRVRDWFPAMEGGLSRRYAAENLSVAKWLEKRSYGEVLDLLLVVNPTQDLEGAEEEGNRIAEIFGANPGVQVHLLRGAEATKQALLAAFTSGKYDVIHYAGHAFFDALHPSRSGIVCSGGDPLRGSELAGLGNLPGLVFFNACEAARIRKRGDTKAPEMHKRIGVSVGLAEAFLRGGVANYVGTYWPVGDAPAKTFAEIFYTRLLAGKSIGESLLEGRKAVAELKSVDWADYIHYGSQNFVLKRGESD</sequence>
<dbReference type="PANTHER" id="PTHR37946">
    <property type="entry name" value="SLL1969 PROTEIN"/>
    <property type="match status" value="1"/>
</dbReference>
<dbReference type="Proteomes" id="UP001144372">
    <property type="component" value="Unassembled WGS sequence"/>
</dbReference>
<organism evidence="3 4">
    <name type="scientific">Desulforhabdus amnigena</name>
    <dbReference type="NCBI Taxonomy" id="40218"/>
    <lineage>
        <taxon>Bacteria</taxon>
        <taxon>Pseudomonadati</taxon>
        <taxon>Thermodesulfobacteriota</taxon>
        <taxon>Syntrophobacteria</taxon>
        <taxon>Syntrophobacterales</taxon>
        <taxon>Syntrophobacteraceae</taxon>
        <taxon>Desulforhabdus</taxon>
    </lineage>
</organism>
<feature type="domain" description="Peptidase M17 leucyl aminopeptidase N-terminal" evidence="1">
    <location>
        <begin position="471"/>
        <end position="562"/>
    </location>
</feature>
<accession>A0A9W6FRE7</accession>
<dbReference type="RefSeq" id="WP_281791948.1">
    <property type="nucleotide sequence ID" value="NZ_BSDR01000001.1"/>
</dbReference>
<dbReference type="InterPro" id="IPR029058">
    <property type="entry name" value="AB_hydrolase_fold"/>
</dbReference>
<dbReference type="AlphaFoldDB" id="A0A9W6FRE7"/>
<dbReference type="Gene3D" id="3.40.220.10">
    <property type="entry name" value="Leucine Aminopeptidase, subunit E, domain 1"/>
    <property type="match status" value="1"/>
</dbReference>
<dbReference type="EMBL" id="BSDR01000001">
    <property type="protein sequence ID" value="GLI32929.1"/>
    <property type="molecule type" value="Genomic_DNA"/>
</dbReference>
<dbReference type="Pfam" id="PF02450">
    <property type="entry name" value="LCAT"/>
    <property type="match status" value="1"/>
</dbReference>
<name>A0A9W6FRE7_9BACT</name>
<dbReference type="SUPFAM" id="SSF52949">
    <property type="entry name" value="Macro domain-like"/>
    <property type="match status" value="1"/>
</dbReference>
<dbReference type="PANTHER" id="PTHR37946:SF1">
    <property type="entry name" value="SLL1969 PROTEIN"/>
    <property type="match status" value="1"/>
</dbReference>
<dbReference type="SUPFAM" id="SSF53474">
    <property type="entry name" value="alpha/beta-Hydrolases"/>
    <property type="match status" value="1"/>
</dbReference>
<dbReference type="InterPro" id="IPR024983">
    <property type="entry name" value="CHAT_dom"/>
</dbReference>
<reference evidence="3" key="1">
    <citation type="submission" date="2022-12" db="EMBL/GenBank/DDBJ databases">
        <title>Reference genome sequencing for broad-spectrum identification of bacterial and archaeal isolates by mass spectrometry.</title>
        <authorList>
            <person name="Sekiguchi Y."/>
            <person name="Tourlousse D.M."/>
        </authorList>
    </citation>
    <scope>NUCLEOTIDE SEQUENCE</scope>
    <source>
        <strain evidence="3">ASRB1</strain>
    </source>
</reference>
<dbReference type="InterPro" id="IPR043472">
    <property type="entry name" value="Macro_dom-like"/>
</dbReference>
<evidence type="ECO:0008006" key="5">
    <source>
        <dbReference type="Google" id="ProtNLM"/>
    </source>
</evidence>
<proteinExistence type="predicted"/>
<gene>
    <name evidence="3" type="ORF">DAMNIGENAA_03620</name>
</gene>
<comment type="caution">
    <text evidence="3">The sequence shown here is derived from an EMBL/GenBank/DDBJ whole genome shotgun (WGS) entry which is preliminary data.</text>
</comment>
<dbReference type="GO" id="GO:0070006">
    <property type="term" value="F:metalloaminopeptidase activity"/>
    <property type="evidence" value="ECO:0007669"/>
    <property type="project" value="InterPro"/>
</dbReference>
<dbReference type="Gene3D" id="3.40.50.1820">
    <property type="entry name" value="alpha/beta hydrolase"/>
    <property type="match status" value="1"/>
</dbReference>
<evidence type="ECO:0000313" key="3">
    <source>
        <dbReference type="EMBL" id="GLI32929.1"/>
    </source>
</evidence>
<feature type="domain" description="CHAT" evidence="2">
    <location>
        <begin position="720"/>
        <end position="997"/>
    </location>
</feature>
<evidence type="ECO:0000313" key="4">
    <source>
        <dbReference type="Proteomes" id="UP001144372"/>
    </source>
</evidence>
<evidence type="ECO:0000259" key="1">
    <source>
        <dbReference type="Pfam" id="PF02789"/>
    </source>
</evidence>